<evidence type="ECO:0000256" key="4">
    <source>
        <dbReference type="SAM" id="MobiDB-lite"/>
    </source>
</evidence>
<dbReference type="Pfam" id="PF08310">
    <property type="entry name" value="LGFP"/>
    <property type="match status" value="2"/>
</dbReference>
<evidence type="ECO:0000256" key="1">
    <source>
        <dbReference type="ARBA" id="ARBA00022801"/>
    </source>
</evidence>
<organism evidence="6 7">
    <name type="scientific">Subtercola boreus</name>
    <dbReference type="NCBI Taxonomy" id="120213"/>
    <lineage>
        <taxon>Bacteria</taxon>
        <taxon>Bacillati</taxon>
        <taxon>Actinomycetota</taxon>
        <taxon>Actinomycetes</taxon>
        <taxon>Micrococcales</taxon>
        <taxon>Microbacteriaceae</taxon>
        <taxon>Subtercola</taxon>
    </lineage>
</organism>
<accession>A0A3E0W1V4</accession>
<feature type="compositionally biased region" description="Low complexity" evidence="4">
    <location>
        <begin position="1"/>
        <end position="22"/>
    </location>
</feature>
<keyword evidence="1 3" id="KW-0378">Hydrolase</keyword>
<evidence type="ECO:0000313" key="6">
    <source>
        <dbReference type="EMBL" id="RFA15795.1"/>
    </source>
</evidence>
<reference evidence="6 7" key="1">
    <citation type="submission" date="2017-04" db="EMBL/GenBank/DDBJ databases">
        <title>Comparative genome analysis of Subtercola boreus.</title>
        <authorList>
            <person name="Cho Y.-J."/>
            <person name="Cho A."/>
            <person name="Kim O.-S."/>
            <person name="Lee J.-I."/>
        </authorList>
    </citation>
    <scope>NUCLEOTIDE SEQUENCE [LARGE SCALE GENOMIC DNA]</scope>
    <source>
        <strain evidence="6 7">P27444</strain>
    </source>
</reference>
<dbReference type="SUPFAM" id="SSF51445">
    <property type="entry name" value="(Trans)glycosidases"/>
    <property type="match status" value="1"/>
</dbReference>
<name>A0A3E0W1V4_9MICO</name>
<dbReference type="InterPro" id="IPR051923">
    <property type="entry name" value="Glycosyl_Hydrolase_39"/>
</dbReference>
<gene>
    <name evidence="6" type="ORF">B7R21_03575</name>
</gene>
<comment type="caution">
    <text evidence="6">The sequence shown here is derived from an EMBL/GenBank/DDBJ whole genome shotgun (WGS) entry which is preliminary data.</text>
</comment>
<dbReference type="PANTHER" id="PTHR12631">
    <property type="entry name" value="ALPHA-L-IDURONIDASE"/>
    <property type="match status" value="1"/>
</dbReference>
<dbReference type="InterPro" id="IPR001547">
    <property type="entry name" value="Glyco_hydro_5"/>
</dbReference>
<dbReference type="Proteomes" id="UP000256709">
    <property type="component" value="Unassembled WGS sequence"/>
</dbReference>
<dbReference type="OrthoDB" id="9776971at2"/>
<dbReference type="PANTHER" id="PTHR12631:SF10">
    <property type="entry name" value="BETA-XYLOSIDASE-LIKE PROTEIN-RELATED"/>
    <property type="match status" value="1"/>
</dbReference>
<dbReference type="EMBL" id="NBXA01000006">
    <property type="protein sequence ID" value="RFA15795.1"/>
    <property type="molecule type" value="Genomic_DNA"/>
</dbReference>
<dbReference type="InterPro" id="IPR013207">
    <property type="entry name" value="LGFP"/>
</dbReference>
<feature type="domain" description="Glycoside hydrolase family 5" evidence="5">
    <location>
        <begin position="148"/>
        <end position="393"/>
    </location>
</feature>
<proteinExistence type="inferred from homology"/>
<dbReference type="AlphaFoldDB" id="A0A3E0W1V4"/>
<evidence type="ECO:0000313" key="7">
    <source>
        <dbReference type="Proteomes" id="UP000256709"/>
    </source>
</evidence>
<keyword evidence="2 3" id="KW-0326">Glycosidase</keyword>
<comment type="similarity">
    <text evidence="3">Belongs to the glycosyl hydrolase 5 (cellulase A) family.</text>
</comment>
<sequence length="598" mass="63381">MMRRSCPPSFSSSSSPPAHSPGRLPPSWSPSPSGEPFAVPNGNSPAPAGCGGPWYSATPARGSTGSPNRVFSVKTHPPNGLRSGKDQPPWPVAERRGAAMSVLVTRRQLFAGAAAGTAVVALPTLVGSAASASAATRYAPFPVGYSTGSSLLFETHANIAKTLDTIVASGGTLVRFDIMWVLAQPTQTTFDWGIFDYAVSESRARNLTILGIITTCPRWAALNGGNDGGTMRPKTTALYATFAGVVAKRYKGKIAAYEIWNEPNSRDYYAPDPDPTFYGQMVKAAYPKIKAADPAATVIAGVLGPAPDADGMMNPIRFATAMYAAGAGGFFDAFSFHPYDFTQDLAKASLWDNTPARRMIEIHALMKANGDGQKKIWITEFGAPTGTGGVTEAKQAGLIHDSLIEWGEVSYAGPFLIFTVTDNTNETFGVVSSTFVAKQSLDVVKQLQASGLPLGTRGKAFKANADPALGAVVSVNYPMGTGAAQECENGTRYQTPNGWFSSPPAVATLARRYQFVQKTSFANTYQDYDRKGGFRIFYTAATGAHAVAGVILAKWTSALGAAKTDEYTYAADGSRANDFQHGRIVWSATTGIVTVTRY</sequence>
<dbReference type="GO" id="GO:0004553">
    <property type="term" value="F:hydrolase activity, hydrolyzing O-glycosyl compounds"/>
    <property type="evidence" value="ECO:0007669"/>
    <property type="project" value="InterPro"/>
</dbReference>
<dbReference type="GO" id="GO:0000272">
    <property type="term" value="P:polysaccharide catabolic process"/>
    <property type="evidence" value="ECO:0007669"/>
    <property type="project" value="InterPro"/>
</dbReference>
<protein>
    <recommendedName>
        <fullName evidence="5">Glycoside hydrolase family 5 domain-containing protein</fullName>
    </recommendedName>
</protein>
<dbReference type="InterPro" id="IPR017853">
    <property type="entry name" value="GH"/>
</dbReference>
<evidence type="ECO:0000259" key="5">
    <source>
        <dbReference type="Pfam" id="PF00150"/>
    </source>
</evidence>
<feature type="region of interest" description="Disordered" evidence="4">
    <location>
        <begin position="1"/>
        <end position="91"/>
    </location>
</feature>
<dbReference type="Pfam" id="PF00150">
    <property type="entry name" value="Cellulase"/>
    <property type="match status" value="1"/>
</dbReference>
<evidence type="ECO:0000256" key="3">
    <source>
        <dbReference type="RuleBase" id="RU361153"/>
    </source>
</evidence>
<evidence type="ECO:0000256" key="2">
    <source>
        <dbReference type="ARBA" id="ARBA00023295"/>
    </source>
</evidence>
<dbReference type="Gene3D" id="3.20.20.80">
    <property type="entry name" value="Glycosidases"/>
    <property type="match status" value="1"/>
</dbReference>